<keyword evidence="2" id="KW-0560">Oxidoreductase</keyword>
<dbReference type="Pfam" id="PF13738">
    <property type="entry name" value="Pyr_redox_3"/>
    <property type="match status" value="1"/>
</dbReference>
<dbReference type="AlphaFoldDB" id="W5TL44"/>
<name>W5TL44_9NOCA</name>
<dbReference type="Gene3D" id="3.50.50.60">
    <property type="entry name" value="FAD/NAD(P)-binding domain"/>
    <property type="match status" value="2"/>
</dbReference>
<keyword evidence="2" id="KW-0503">Monooxygenase</keyword>
<dbReference type="PANTHER" id="PTHR42877">
    <property type="entry name" value="L-ORNITHINE N(5)-MONOOXYGENASE-RELATED"/>
    <property type="match status" value="1"/>
</dbReference>
<dbReference type="eggNOG" id="COG2072">
    <property type="taxonomic scope" value="Bacteria"/>
</dbReference>
<evidence type="ECO:0000256" key="1">
    <source>
        <dbReference type="SAM" id="MobiDB-lite"/>
    </source>
</evidence>
<dbReference type="PANTHER" id="PTHR42877:SF4">
    <property type="entry name" value="FAD_NAD(P)-BINDING DOMAIN-CONTAINING PROTEIN-RELATED"/>
    <property type="match status" value="1"/>
</dbReference>
<dbReference type="Proteomes" id="UP000019150">
    <property type="component" value="Chromosome"/>
</dbReference>
<accession>W5TL44</accession>
<proteinExistence type="predicted"/>
<dbReference type="GO" id="GO:0004497">
    <property type="term" value="F:monooxygenase activity"/>
    <property type="evidence" value="ECO:0007669"/>
    <property type="project" value="UniProtKB-KW"/>
</dbReference>
<evidence type="ECO:0000313" key="3">
    <source>
        <dbReference type="Proteomes" id="UP000019150"/>
    </source>
</evidence>
<keyword evidence="3" id="KW-1185">Reference proteome</keyword>
<dbReference type="KEGG" id="nno:NONO_c52030"/>
<feature type="region of interest" description="Disordered" evidence="1">
    <location>
        <begin position="31"/>
        <end position="53"/>
    </location>
</feature>
<organism evidence="2 3">
    <name type="scientific">Nocardia nova SH22a</name>
    <dbReference type="NCBI Taxonomy" id="1415166"/>
    <lineage>
        <taxon>Bacteria</taxon>
        <taxon>Bacillati</taxon>
        <taxon>Actinomycetota</taxon>
        <taxon>Actinomycetes</taxon>
        <taxon>Mycobacteriales</taxon>
        <taxon>Nocardiaceae</taxon>
        <taxon>Nocardia</taxon>
    </lineage>
</organism>
<reference evidence="2 3" key="1">
    <citation type="journal article" date="2014" name="Appl. Environ. Microbiol.">
        <title>Insights into the Microbial Degradation of Rubber and Gutta-Percha by Analysis of the Complete Genome of Nocardia nova SH22a.</title>
        <authorList>
            <person name="Luo Q."/>
            <person name="Hiessl S."/>
            <person name="Poehlein A."/>
            <person name="Daniel R."/>
            <person name="Steinbuchel A."/>
        </authorList>
    </citation>
    <scope>NUCLEOTIDE SEQUENCE [LARGE SCALE GENOMIC DNA]</scope>
    <source>
        <strain evidence="2">SH22a</strain>
    </source>
</reference>
<dbReference type="InterPro" id="IPR036188">
    <property type="entry name" value="FAD/NAD-bd_sf"/>
</dbReference>
<gene>
    <name evidence="2" type="ORF">NONO_c52030</name>
</gene>
<dbReference type="HOGENOM" id="CLU_006937_7_1_11"/>
<evidence type="ECO:0000313" key="2">
    <source>
        <dbReference type="EMBL" id="AHH19987.1"/>
    </source>
</evidence>
<dbReference type="InterPro" id="IPR051209">
    <property type="entry name" value="FAD-bind_Monooxygenase_sf"/>
</dbReference>
<protein>
    <submittedName>
        <fullName evidence="2">Monooxygenase</fullName>
    </submittedName>
</protein>
<dbReference type="SUPFAM" id="SSF51905">
    <property type="entry name" value="FAD/NAD(P)-binding domain"/>
    <property type="match status" value="2"/>
</dbReference>
<sequence length="572" mass="63148">MCRYYYVNLSLGLMALLAEDGLAMTPTEATLTDARGRGPGESAEPPTRPAASPERAVLREVDHDIVVVGAGFSGIGLGIQLKKAGMHDFVIIDAADGVGGVWRHNVYPGIAVDIPSTTYSYSFEPNPDWSKLFAPGAELRAYAEHCAEKYGLAAHLRLRTKVVSAEFDEIDSVWLVHTDAGTVTARFLVAAVGPLDNVRYPDIPGIGDFAGTMVHTARWDDSVRFDGKRVGVIGTGASALQVVPEIAPRTAHLDVFQRTPIWVIPKPNSSVPPVARALFRAFPPAQRALRLVTDAVAEFIMTAGAVYHTRLPFLVRSVERTCLRHLERQVDDPDTRRRLTPHYAFGCKRPSFSSTYLRTYNLAQVDLVTDRIDRITEQGIVTVHVDPDTGDRTESLHELDVLVLATGFSTLQAGAMPAFPVHGLGGVELGAYWEANRYQNYQGISTPLAPNFWLMNGPWSVAGSSWFSVIESGSRHIVRTLGEIRRRGAYRAAVKQTAHDRYMSSMYKKVRHTVFSQPSCATANSYYFDRHGDAPFVRPVSGPALWWASKTFDLDDYDYRIAPVGLYRSPLR</sequence>
<dbReference type="RefSeq" id="WP_237754967.1">
    <property type="nucleotide sequence ID" value="NZ_CP006850.1"/>
</dbReference>
<dbReference type="PRINTS" id="PR00469">
    <property type="entry name" value="PNDRDTASEII"/>
</dbReference>
<dbReference type="EMBL" id="CP006850">
    <property type="protein sequence ID" value="AHH19987.1"/>
    <property type="molecule type" value="Genomic_DNA"/>
</dbReference>
<dbReference type="PATRIC" id="fig|1415166.3.peg.5363"/>
<dbReference type="STRING" id="1415166.NONO_c52030"/>